<reference evidence="3" key="1">
    <citation type="submission" date="2021-06" db="EMBL/GenBank/DDBJ databases">
        <authorList>
            <person name="Hodson N. C."/>
            <person name="Mongue J. A."/>
            <person name="Jaron S. K."/>
        </authorList>
    </citation>
    <scope>NUCLEOTIDE SEQUENCE</scope>
</reference>
<dbReference type="InterPro" id="IPR045108">
    <property type="entry name" value="TXNDC17-like"/>
</dbReference>
<evidence type="ECO:0000313" key="4">
    <source>
        <dbReference type="Proteomes" id="UP000708208"/>
    </source>
</evidence>
<dbReference type="PANTHER" id="PTHR12452">
    <property type="entry name" value="42-9-9 PROTEIN-RELATED"/>
    <property type="match status" value="1"/>
</dbReference>
<comment type="caution">
    <text evidence="3">The sequence shown here is derived from an EMBL/GenBank/DDBJ whole genome shotgun (WGS) entry which is preliminary data.</text>
</comment>
<feature type="domain" description="Thioredoxin" evidence="2">
    <location>
        <begin position="33"/>
        <end position="137"/>
    </location>
</feature>
<organism evidence="3 4">
    <name type="scientific">Allacma fusca</name>
    <dbReference type="NCBI Taxonomy" id="39272"/>
    <lineage>
        <taxon>Eukaryota</taxon>
        <taxon>Metazoa</taxon>
        <taxon>Ecdysozoa</taxon>
        <taxon>Arthropoda</taxon>
        <taxon>Hexapoda</taxon>
        <taxon>Collembola</taxon>
        <taxon>Symphypleona</taxon>
        <taxon>Sminthuridae</taxon>
        <taxon>Allacma</taxon>
    </lineage>
</organism>
<gene>
    <name evidence="3" type="ORF">AFUS01_LOCUS47018</name>
</gene>
<keyword evidence="4" id="KW-1185">Reference proteome</keyword>
<protein>
    <recommendedName>
        <fullName evidence="2">Thioredoxin domain-containing protein</fullName>
    </recommendedName>
</protein>
<dbReference type="OrthoDB" id="78947at2759"/>
<name>A0A8J2MFI5_9HEXA</name>
<dbReference type="GO" id="GO:0005829">
    <property type="term" value="C:cytosol"/>
    <property type="evidence" value="ECO:0007669"/>
    <property type="project" value="TreeGrafter"/>
</dbReference>
<dbReference type="Pfam" id="PF06110">
    <property type="entry name" value="TXD17-like_Trx"/>
    <property type="match status" value="1"/>
</dbReference>
<sequence length="144" mass="16159">MSSNAKSKNKSGSLAKIPSLKQETIMHYSAFVKRIKELETLTASMTPKPSIFVIFSGNYTSGPNGKSWCGLCNAVYDFVNREIVWSYAEPGYLLWVRVGDQEEWTDPDNPFRKDPKINIKSIPAAIKWGTEKKLEGFHMAIGVP</sequence>
<accession>A0A8J2MFI5</accession>
<dbReference type="AlphaFoldDB" id="A0A8J2MFI5"/>
<dbReference type="GO" id="GO:0047134">
    <property type="term" value="F:protein-disulfide reductase [NAD(P)H] activity"/>
    <property type="evidence" value="ECO:0007669"/>
    <property type="project" value="InterPro"/>
</dbReference>
<dbReference type="PANTHER" id="PTHR12452:SF0">
    <property type="entry name" value="THIOREDOXIN DOMAIN-CONTAINING PROTEIN 17"/>
    <property type="match status" value="1"/>
</dbReference>
<dbReference type="InterPro" id="IPR010357">
    <property type="entry name" value="TXNDC17_dom"/>
</dbReference>
<evidence type="ECO:0000256" key="1">
    <source>
        <dbReference type="ARBA" id="ARBA00008987"/>
    </source>
</evidence>
<dbReference type="EMBL" id="CAJVCH010571620">
    <property type="protein sequence ID" value="CAG7837995.1"/>
    <property type="molecule type" value="Genomic_DNA"/>
</dbReference>
<evidence type="ECO:0000259" key="2">
    <source>
        <dbReference type="Pfam" id="PF06110"/>
    </source>
</evidence>
<dbReference type="Proteomes" id="UP000708208">
    <property type="component" value="Unassembled WGS sequence"/>
</dbReference>
<comment type="similarity">
    <text evidence="1">Belongs to the thioredoxin family.</text>
</comment>
<proteinExistence type="inferred from homology"/>
<evidence type="ECO:0000313" key="3">
    <source>
        <dbReference type="EMBL" id="CAG7837995.1"/>
    </source>
</evidence>